<organism evidence="1 2">
    <name type="scientific">Actinospica acidithermotolerans</name>
    <dbReference type="NCBI Taxonomy" id="2828514"/>
    <lineage>
        <taxon>Bacteria</taxon>
        <taxon>Bacillati</taxon>
        <taxon>Actinomycetota</taxon>
        <taxon>Actinomycetes</taxon>
        <taxon>Catenulisporales</taxon>
        <taxon>Actinospicaceae</taxon>
        <taxon>Actinospica</taxon>
    </lineage>
</organism>
<keyword evidence="2" id="KW-1185">Reference proteome</keyword>
<protein>
    <submittedName>
        <fullName evidence="1">Uncharacterized protein</fullName>
    </submittedName>
</protein>
<dbReference type="Proteomes" id="UP000676325">
    <property type="component" value="Unassembled WGS sequence"/>
</dbReference>
<accession>A0A941ECG9</accession>
<sequence>MRDKARTRKAGALVGAKTALLIYAAHDAAQPLRTRPIESGRETAEALLRRIYPDWQIEPYEAPDAVVDLSESVYPPQDVAYVACFPGLQILCDRNVMTDYPSRLPQRYLDAGQSSTVILHAMHSASDTLAFAVWKEGLLGRSLSISPHGGIAEDLGNRLGFEEAYWAGEHPVRPTLGPPGGDRYPLPFHPLALGEAALRALAGFVIEGRREPGDIDASAIPVHGFELRDPAGPTREERDAERLALIARMPPRRSLYL</sequence>
<proteinExistence type="predicted"/>
<gene>
    <name evidence="1" type="ORF">KDK95_16470</name>
</gene>
<evidence type="ECO:0000313" key="2">
    <source>
        <dbReference type="Proteomes" id="UP000676325"/>
    </source>
</evidence>
<dbReference type="RefSeq" id="WP_212519055.1">
    <property type="nucleotide sequence ID" value="NZ_JAGSOH010000045.1"/>
</dbReference>
<dbReference type="Pfam" id="PF21997">
    <property type="entry name" value="DUF6928"/>
    <property type="match status" value="1"/>
</dbReference>
<comment type="caution">
    <text evidence="1">The sequence shown here is derived from an EMBL/GenBank/DDBJ whole genome shotgun (WGS) entry which is preliminary data.</text>
</comment>
<dbReference type="AlphaFoldDB" id="A0A941ECG9"/>
<name>A0A941ECG9_9ACTN</name>
<dbReference type="EMBL" id="JAGSOH010000045">
    <property type="protein sequence ID" value="MBR7827913.1"/>
    <property type="molecule type" value="Genomic_DNA"/>
</dbReference>
<evidence type="ECO:0000313" key="1">
    <source>
        <dbReference type="EMBL" id="MBR7827913.1"/>
    </source>
</evidence>
<reference evidence="1" key="1">
    <citation type="submission" date="2021-04" db="EMBL/GenBank/DDBJ databases">
        <title>Genome based classification of Actinospica acidithermotolerans sp. nov., an actinobacterium isolated from an Indonesian hot spring.</title>
        <authorList>
            <person name="Kusuma A.B."/>
            <person name="Putra K.E."/>
            <person name="Nafisah S."/>
            <person name="Loh J."/>
            <person name="Nouioui I."/>
            <person name="Goodfellow M."/>
        </authorList>
    </citation>
    <scope>NUCLEOTIDE SEQUENCE</scope>
    <source>
        <strain evidence="1">MGRD01-02</strain>
    </source>
</reference>
<dbReference type="InterPro" id="IPR053847">
    <property type="entry name" value="DUF6928"/>
</dbReference>